<keyword evidence="7 9" id="KW-0413">Isomerase</keyword>
<dbReference type="AlphaFoldDB" id="A0A3B1B7D7"/>
<gene>
    <name evidence="9" type="ORF">MNBD_GAMMA25-627</name>
</gene>
<comment type="similarity">
    <text evidence="2">Belongs to the diaminopimelate epimerase family.</text>
</comment>
<dbReference type="PANTHER" id="PTHR31689">
    <property type="entry name" value="DIAMINOPIMELATE EPIMERASE, CHLOROPLASTIC"/>
    <property type="match status" value="1"/>
</dbReference>
<comment type="pathway">
    <text evidence="1">Amino-acid biosynthesis; L-lysine biosynthesis via DAP pathway; DL-2,6-diaminopimelate from LL-2,6-diaminopimelate: step 1/1.</text>
</comment>
<proteinExistence type="inferred from homology"/>
<evidence type="ECO:0000256" key="6">
    <source>
        <dbReference type="ARBA" id="ARBA00023154"/>
    </source>
</evidence>
<evidence type="ECO:0000313" key="9">
    <source>
        <dbReference type="EMBL" id="VAX10151.1"/>
    </source>
</evidence>
<protein>
    <recommendedName>
        <fullName evidence="3">diaminopimelate epimerase</fullName>
        <ecNumber evidence="3">5.1.1.7</ecNumber>
    </recommendedName>
</protein>
<reference evidence="9" key="1">
    <citation type="submission" date="2018-06" db="EMBL/GenBank/DDBJ databases">
        <authorList>
            <person name="Zhirakovskaya E."/>
        </authorList>
    </citation>
    <scope>NUCLEOTIDE SEQUENCE</scope>
</reference>
<name>A0A3B1B7D7_9ZZZZ</name>
<keyword evidence="5" id="KW-0028">Amino-acid biosynthesis</keyword>
<evidence type="ECO:0000256" key="5">
    <source>
        <dbReference type="ARBA" id="ARBA00022605"/>
    </source>
</evidence>
<accession>A0A3B1B7D7</accession>
<evidence type="ECO:0000256" key="2">
    <source>
        <dbReference type="ARBA" id="ARBA00010219"/>
    </source>
</evidence>
<evidence type="ECO:0000256" key="1">
    <source>
        <dbReference type="ARBA" id="ARBA00005196"/>
    </source>
</evidence>
<dbReference type="NCBIfam" id="TIGR00652">
    <property type="entry name" value="DapF"/>
    <property type="match status" value="1"/>
</dbReference>
<evidence type="ECO:0000256" key="8">
    <source>
        <dbReference type="ARBA" id="ARBA00051712"/>
    </source>
</evidence>
<dbReference type="InterPro" id="IPR001653">
    <property type="entry name" value="DAP_epimerase_DapF"/>
</dbReference>
<dbReference type="GO" id="GO:0009089">
    <property type="term" value="P:lysine biosynthetic process via diaminopimelate"/>
    <property type="evidence" value="ECO:0007669"/>
    <property type="project" value="UniProtKB-UniPathway"/>
</dbReference>
<dbReference type="Gene3D" id="3.10.310.10">
    <property type="entry name" value="Diaminopimelate Epimerase, Chain A, domain 1"/>
    <property type="match status" value="2"/>
</dbReference>
<dbReference type="EMBL" id="UOFY01000046">
    <property type="protein sequence ID" value="VAX10151.1"/>
    <property type="molecule type" value="Genomic_DNA"/>
</dbReference>
<organism evidence="9">
    <name type="scientific">hydrothermal vent metagenome</name>
    <dbReference type="NCBI Taxonomy" id="652676"/>
    <lineage>
        <taxon>unclassified sequences</taxon>
        <taxon>metagenomes</taxon>
        <taxon>ecological metagenomes</taxon>
    </lineage>
</organism>
<dbReference type="GO" id="GO:0008837">
    <property type="term" value="F:diaminopimelate epimerase activity"/>
    <property type="evidence" value="ECO:0007669"/>
    <property type="project" value="UniProtKB-EC"/>
</dbReference>
<dbReference type="Pfam" id="PF01678">
    <property type="entry name" value="DAP_epimerase"/>
    <property type="match status" value="2"/>
</dbReference>
<comment type="catalytic activity">
    <reaction evidence="8">
        <text>(2S,6S)-2,6-diaminopimelate = meso-2,6-diaminopimelate</text>
        <dbReference type="Rhea" id="RHEA:15393"/>
        <dbReference type="ChEBI" id="CHEBI:57609"/>
        <dbReference type="ChEBI" id="CHEBI:57791"/>
        <dbReference type="EC" id="5.1.1.7"/>
    </reaction>
</comment>
<dbReference type="EC" id="5.1.1.7" evidence="3"/>
<sequence>MTIQFTKMQGLGNDFVVIDAINQSIDLNSAELRLIADRHFGVGCDQILLVEAAQQPQVDFTYRIFNADGGEVEQCGNGARCFARFVHDKDLTDKAEISVATASGIICLSLQEDGQVSVNMGAPVFIPEQIPFVADAVASGYSLDVEGQVLEISAVSMGNPHAVLRVEDVDAAPVSTLGAKIESHPRFPQRVNAGFMQVLDRQHIRLRVFERGSGETLACGSGACAAVVAGRQQGWLDDKVSVSLAGGELHIIWPGGEEPVMMIGPAVSVFEGELNL</sequence>
<dbReference type="PANTHER" id="PTHR31689:SF0">
    <property type="entry name" value="DIAMINOPIMELATE EPIMERASE"/>
    <property type="match status" value="1"/>
</dbReference>
<dbReference type="PROSITE" id="PS01326">
    <property type="entry name" value="DAP_EPIMERASE"/>
    <property type="match status" value="1"/>
</dbReference>
<dbReference type="HAMAP" id="MF_00197">
    <property type="entry name" value="DAP_epimerase"/>
    <property type="match status" value="1"/>
</dbReference>
<dbReference type="InterPro" id="IPR018510">
    <property type="entry name" value="DAP_epimerase_AS"/>
</dbReference>
<keyword evidence="6" id="KW-0457">Lysine biosynthesis</keyword>
<evidence type="ECO:0000256" key="7">
    <source>
        <dbReference type="ARBA" id="ARBA00023235"/>
    </source>
</evidence>
<evidence type="ECO:0000256" key="3">
    <source>
        <dbReference type="ARBA" id="ARBA00013080"/>
    </source>
</evidence>
<dbReference type="GO" id="GO:0005829">
    <property type="term" value="C:cytosol"/>
    <property type="evidence" value="ECO:0007669"/>
    <property type="project" value="TreeGrafter"/>
</dbReference>
<keyword evidence="4" id="KW-0963">Cytoplasm</keyword>
<evidence type="ECO:0000256" key="4">
    <source>
        <dbReference type="ARBA" id="ARBA00022490"/>
    </source>
</evidence>
<dbReference type="FunFam" id="3.10.310.10:FF:000001">
    <property type="entry name" value="Diaminopimelate epimerase"/>
    <property type="match status" value="1"/>
</dbReference>
<dbReference type="UniPathway" id="UPA00034">
    <property type="reaction ID" value="UER00025"/>
</dbReference>
<dbReference type="SUPFAM" id="SSF54506">
    <property type="entry name" value="Diaminopimelate epimerase-like"/>
    <property type="match status" value="1"/>
</dbReference>